<sequence>MSSINFIPKTSNYLPNINIPPLRPYYLTANIPPPNIQPNYQNLTRQIPRKPSLYGAGQRKYNSYKKFQTGTTTTFNGYTNLTGIPPIPPPRRRQLPPSSSPYRHNYHHHNHHNHNYHPSHYNRQYHHHQNNINNLPTLMSLNPFHLPSHHHTRSFHQAQHFHPNQHQPRSVSRSRFHILGQLPSKSRSRSRSFHRPQPPPIKPRRVHQQQHNSHHRHQHHNNFHNFHRSPSPSPSFNINNNNNNNIKRTFKGIILSDSMCSRLRTYAIKKLPLYDVDLSYESGCDIYNMIQWLNTPEGRGKRRRHRPTPTAPTTPTTTTTLQMNNNIYVQRQYQPRQNYQQQQQQQNRTSTSDSENSNSEEEEEEDNRKRKLQDTSISPTSKGKILEKENIIRKKKIGSKKKKKVAIENDPRAPEGSPILLVSENSNKEKTDQIAKKTRADTPIDKKEKHQPWNTHVHVRKPQRVRIQQQELFDAQIQDSSTELPKTPPGLNDPPPISPRQSTPKTPIAPPRPLVYSPNFITSNIENEKEKENHNNPPIVTPRIRSTIEIEEQDHQMEQDSISHSPSVIPKDSEINRINLFNFPIVPIECKFHFKIFHLKADTENIRLHQEFLEKKSKQQEKELEEMMKQFSEDLHRIIVKFVKNSIDPLIDSLKISNQKRLDNLILDQIKEKALRTIRNKNNKDSLEIIEKAQHRFERILELKFQLDKLDRRLNENMPPPALSIMDKLQFR</sequence>
<feature type="region of interest" description="Disordered" evidence="1">
    <location>
        <begin position="297"/>
        <end position="323"/>
    </location>
</feature>
<protein>
    <submittedName>
        <fullName evidence="2">Uncharacterized protein</fullName>
    </submittedName>
</protein>
<evidence type="ECO:0000313" key="3">
    <source>
        <dbReference type="Proteomes" id="UP000663823"/>
    </source>
</evidence>
<proteinExistence type="predicted"/>
<feature type="compositionally biased region" description="Basic and acidic residues" evidence="1">
    <location>
        <begin position="442"/>
        <end position="451"/>
    </location>
</feature>
<feature type="non-terminal residue" evidence="2">
    <location>
        <position position="1"/>
    </location>
</feature>
<dbReference type="EMBL" id="CAJOAX010012148">
    <property type="protein sequence ID" value="CAF4106754.1"/>
    <property type="molecule type" value="Genomic_DNA"/>
</dbReference>
<feature type="compositionally biased region" description="Low complexity" evidence="1">
    <location>
        <begin position="311"/>
        <end position="320"/>
    </location>
</feature>
<feature type="compositionally biased region" description="Basic and acidic residues" evidence="1">
    <location>
        <begin position="426"/>
        <end position="437"/>
    </location>
</feature>
<gene>
    <name evidence="2" type="ORF">OTI717_LOCUS34345</name>
</gene>
<feature type="compositionally biased region" description="Low complexity" evidence="1">
    <location>
        <begin position="335"/>
        <end position="357"/>
    </location>
</feature>
<name>A0A819VC16_9BILA</name>
<feature type="compositionally biased region" description="Pro residues" evidence="1">
    <location>
        <begin position="486"/>
        <end position="498"/>
    </location>
</feature>
<organism evidence="2 3">
    <name type="scientific">Rotaria sordida</name>
    <dbReference type="NCBI Taxonomy" id="392033"/>
    <lineage>
        <taxon>Eukaryota</taxon>
        <taxon>Metazoa</taxon>
        <taxon>Spiralia</taxon>
        <taxon>Gnathifera</taxon>
        <taxon>Rotifera</taxon>
        <taxon>Eurotatoria</taxon>
        <taxon>Bdelloidea</taxon>
        <taxon>Philodinida</taxon>
        <taxon>Philodinidae</taxon>
        <taxon>Rotaria</taxon>
    </lineage>
</organism>
<feature type="compositionally biased region" description="Basic residues" evidence="1">
    <location>
        <begin position="104"/>
        <end position="117"/>
    </location>
</feature>
<dbReference type="Proteomes" id="UP000663823">
    <property type="component" value="Unassembled WGS sequence"/>
</dbReference>
<feature type="region of interest" description="Disordered" evidence="1">
    <location>
        <begin position="335"/>
        <end position="437"/>
    </location>
</feature>
<evidence type="ECO:0000313" key="2">
    <source>
        <dbReference type="EMBL" id="CAF4106754.1"/>
    </source>
</evidence>
<feature type="compositionally biased region" description="Basic residues" evidence="1">
    <location>
        <begin position="393"/>
        <end position="404"/>
    </location>
</feature>
<feature type="region of interest" description="Disordered" evidence="1">
    <location>
        <begin position="143"/>
        <end position="243"/>
    </location>
</feature>
<feature type="compositionally biased region" description="Basic residues" evidence="1">
    <location>
        <begin position="202"/>
        <end position="227"/>
    </location>
</feature>
<dbReference type="AlphaFoldDB" id="A0A819VC16"/>
<accession>A0A819VC16</accession>
<reference evidence="2" key="1">
    <citation type="submission" date="2021-02" db="EMBL/GenBank/DDBJ databases">
        <authorList>
            <person name="Nowell W R."/>
        </authorList>
    </citation>
    <scope>NUCLEOTIDE SEQUENCE</scope>
</reference>
<comment type="caution">
    <text evidence="2">The sequence shown here is derived from an EMBL/GenBank/DDBJ whole genome shotgun (WGS) entry which is preliminary data.</text>
</comment>
<evidence type="ECO:0000256" key="1">
    <source>
        <dbReference type="SAM" id="MobiDB-lite"/>
    </source>
</evidence>
<feature type="region of interest" description="Disordered" evidence="1">
    <location>
        <begin position="480"/>
        <end position="515"/>
    </location>
</feature>
<feature type="compositionally biased region" description="Polar residues" evidence="1">
    <location>
        <begin position="162"/>
        <end position="173"/>
    </location>
</feature>
<feature type="region of interest" description="Disordered" evidence="1">
    <location>
        <begin position="442"/>
        <end position="461"/>
    </location>
</feature>
<feature type="region of interest" description="Disordered" evidence="1">
    <location>
        <begin position="76"/>
        <end position="122"/>
    </location>
</feature>